<keyword evidence="1" id="KW-1133">Transmembrane helix</keyword>
<dbReference type="EMBL" id="KZ678394">
    <property type="protein sequence ID" value="PSR97141.1"/>
    <property type="molecule type" value="Genomic_DNA"/>
</dbReference>
<name>A0A2T3AG26_9PEZI</name>
<organism evidence="2 3">
    <name type="scientific">Coniella lustricola</name>
    <dbReference type="NCBI Taxonomy" id="2025994"/>
    <lineage>
        <taxon>Eukaryota</taxon>
        <taxon>Fungi</taxon>
        <taxon>Dikarya</taxon>
        <taxon>Ascomycota</taxon>
        <taxon>Pezizomycotina</taxon>
        <taxon>Sordariomycetes</taxon>
        <taxon>Sordariomycetidae</taxon>
        <taxon>Diaporthales</taxon>
        <taxon>Schizoparmaceae</taxon>
        <taxon>Coniella</taxon>
    </lineage>
</organism>
<gene>
    <name evidence="2" type="ORF">BD289DRAFT_119803</name>
</gene>
<protein>
    <submittedName>
        <fullName evidence="2">Uncharacterized protein</fullName>
    </submittedName>
</protein>
<dbReference type="Proteomes" id="UP000241462">
    <property type="component" value="Unassembled WGS sequence"/>
</dbReference>
<reference evidence="2 3" key="1">
    <citation type="journal article" date="2018" name="Mycol. Prog.">
        <title>Coniella lustricola, a new species from submerged detritus.</title>
        <authorList>
            <person name="Raudabaugh D.B."/>
            <person name="Iturriaga T."/>
            <person name="Carver A."/>
            <person name="Mondo S."/>
            <person name="Pangilinan J."/>
            <person name="Lipzen A."/>
            <person name="He G."/>
            <person name="Amirebrahimi M."/>
            <person name="Grigoriev I.V."/>
            <person name="Miller A.N."/>
        </authorList>
    </citation>
    <scope>NUCLEOTIDE SEQUENCE [LARGE SCALE GENOMIC DNA]</scope>
    <source>
        <strain evidence="2 3">B22-T-1</strain>
    </source>
</reference>
<dbReference type="InParanoid" id="A0A2T3AG26"/>
<feature type="transmembrane region" description="Helical" evidence="1">
    <location>
        <begin position="12"/>
        <end position="30"/>
    </location>
</feature>
<proteinExistence type="predicted"/>
<accession>A0A2T3AG26</accession>
<keyword evidence="3" id="KW-1185">Reference proteome</keyword>
<evidence type="ECO:0000256" key="1">
    <source>
        <dbReference type="SAM" id="Phobius"/>
    </source>
</evidence>
<evidence type="ECO:0000313" key="3">
    <source>
        <dbReference type="Proteomes" id="UP000241462"/>
    </source>
</evidence>
<dbReference type="AlphaFoldDB" id="A0A2T3AG26"/>
<keyword evidence="1" id="KW-0812">Transmembrane</keyword>
<feature type="transmembrane region" description="Helical" evidence="1">
    <location>
        <begin position="36"/>
        <end position="53"/>
    </location>
</feature>
<sequence length="230" mass="26572">MDFLRLTSWETFSSVSFLSLSLSLFFLSFFFFDNGFLSHFLSSFASITLLRVGRDRKLRSRRVRFCTLELLILRCVILRGQIHTWLWEISINTLSVMENGNGPWNRLRSDVSFFSFLLSSVLQTLGLRSWPACMRLSIIIVRPIFIHSFDSIHLLNQDISLNHATYTQPVVWKRAGKGEANRAGIMGIFWKYMRLNMDMDNKKTTNVVHKVVLSLGITLIVSREVNLTGL</sequence>
<keyword evidence="1" id="KW-0472">Membrane</keyword>
<evidence type="ECO:0000313" key="2">
    <source>
        <dbReference type="EMBL" id="PSR97141.1"/>
    </source>
</evidence>